<evidence type="ECO:0000256" key="6">
    <source>
        <dbReference type="ARBA" id="ARBA00029447"/>
    </source>
</evidence>
<keyword evidence="2" id="KW-1003">Cell membrane</keyword>
<dbReference type="SMART" id="SM00304">
    <property type="entry name" value="HAMP"/>
    <property type="match status" value="1"/>
</dbReference>
<evidence type="ECO:0000256" key="4">
    <source>
        <dbReference type="ARBA" id="ARBA00022989"/>
    </source>
</evidence>
<evidence type="ECO:0000256" key="8">
    <source>
        <dbReference type="SAM" id="Phobius"/>
    </source>
</evidence>
<keyword evidence="12" id="KW-1185">Reference proteome</keyword>
<dbReference type="Gene3D" id="3.30.450.20">
    <property type="entry name" value="PAS domain"/>
    <property type="match status" value="1"/>
</dbReference>
<dbReference type="CDD" id="cd06225">
    <property type="entry name" value="HAMP"/>
    <property type="match status" value="1"/>
</dbReference>
<dbReference type="InterPro" id="IPR051310">
    <property type="entry name" value="MCP_chemotaxis"/>
</dbReference>
<comment type="caution">
    <text evidence="11">The sequence shown here is derived from an EMBL/GenBank/DDBJ whole genome shotgun (WGS) entry which is preliminary data.</text>
</comment>
<dbReference type="EMBL" id="JABXYJ010000001">
    <property type="protein sequence ID" value="NVO76407.1"/>
    <property type="molecule type" value="Genomic_DNA"/>
</dbReference>
<name>A0A850QC84_9BURK</name>
<dbReference type="GO" id="GO:0006935">
    <property type="term" value="P:chemotaxis"/>
    <property type="evidence" value="ECO:0007669"/>
    <property type="project" value="TreeGrafter"/>
</dbReference>
<dbReference type="Proteomes" id="UP000588051">
    <property type="component" value="Unassembled WGS sequence"/>
</dbReference>
<sequence>MMSVSTDTIIKKLLSPSAALMNRLGLRTKLLAMFVTLMLPTLLLVLYMVSRMQADVTIADHELRGIQINRQVMDVLLQTQKHRGQVNLKLSGENNDSALEQTRKALTTHLSLLRQNIQTNSEFGLEQDWKALEADLQQLTAGQIAATAAANMQQHNALIARLLRFSQYSSEKTGLLLDPEASTYFLMDASISRIPHWTEQIAQLRGAGAGLIRSGTISAEDKAAILARIEILQASVGAFVQTADALQRAGEQLQGQETEALQATQQFVTLARQNLLGDAISGDAASYFAEGTQAIEKTVALQKRLHQRLTDILEQRLSNQSWQRNLIVAVMSLLFIVSAYLLLGFYRGFMQSLMSVRESAVAVAAGDLTRQIHLNGSDELAETGNTLEQMNLNLSKLVANVRTNASMVSQLGESLASGISDLSERTEQQASSLEQTSASVEDLADTVRKNADSARSVSTLAGSLSQIAESGGVTMHAAVDSMQGIQQGALKVQEIIGIIDGIAFQTNILALNAAVEAARAGEQGRGFAVVATEVRNLAQRSAESAHQIRALIDNSVTQVRHGVGQINDVNQTLDQIVSGIRELATSIHAISTASDEQSNGLAQISEAIHHLDQITQSNGQMADQARITSVNLEERASHLTRAVSSFNLRQGTADEAHAMVKQAVALFRTSGRSALSAITADREHRFSKKDMYVFAFNRQGQYLAFGGNADKLKVNLLQVSGLNGRQLINDAFALPASGGWINYSIVNPVSHKVENKTSYIEAVTEDIVLGCGVYRLEGA</sequence>
<dbReference type="PANTHER" id="PTHR43531">
    <property type="entry name" value="PROTEIN ICFG"/>
    <property type="match status" value="1"/>
</dbReference>
<dbReference type="SUPFAM" id="SSF58104">
    <property type="entry name" value="Methyl-accepting chemotaxis protein (MCP) signaling domain"/>
    <property type="match status" value="1"/>
</dbReference>
<dbReference type="SMART" id="SM00283">
    <property type="entry name" value="MA"/>
    <property type="match status" value="1"/>
</dbReference>
<reference evidence="11 12" key="1">
    <citation type="submission" date="2020-06" db="EMBL/GenBank/DDBJ databases">
        <authorList>
            <person name="Qiu C."/>
            <person name="Liu Z."/>
        </authorList>
    </citation>
    <scope>NUCLEOTIDE SEQUENCE [LARGE SCALE GENOMIC DNA]</scope>
    <source>
        <strain evidence="11 12">EM 1</strain>
    </source>
</reference>
<evidence type="ECO:0000313" key="12">
    <source>
        <dbReference type="Proteomes" id="UP000588051"/>
    </source>
</evidence>
<evidence type="ECO:0000259" key="10">
    <source>
        <dbReference type="PROSITE" id="PS50885"/>
    </source>
</evidence>
<dbReference type="GO" id="GO:0004888">
    <property type="term" value="F:transmembrane signaling receptor activity"/>
    <property type="evidence" value="ECO:0007669"/>
    <property type="project" value="TreeGrafter"/>
</dbReference>
<dbReference type="InterPro" id="IPR004089">
    <property type="entry name" value="MCPsignal_dom"/>
</dbReference>
<dbReference type="InterPro" id="IPR033480">
    <property type="entry name" value="sCache_2"/>
</dbReference>
<evidence type="ECO:0000256" key="1">
    <source>
        <dbReference type="ARBA" id="ARBA00004651"/>
    </source>
</evidence>
<evidence type="ECO:0000256" key="5">
    <source>
        <dbReference type="ARBA" id="ARBA00023136"/>
    </source>
</evidence>
<dbReference type="Pfam" id="PF17200">
    <property type="entry name" value="sCache_2"/>
    <property type="match status" value="1"/>
</dbReference>
<dbReference type="Pfam" id="PF00672">
    <property type="entry name" value="HAMP"/>
    <property type="match status" value="1"/>
</dbReference>
<feature type="domain" description="HAMP" evidence="10">
    <location>
        <begin position="347"/>
        <end position="399"/>
    </location>
</feature>
<comment type="subcellular location">
    <subcellularLocation>
        <location evidence="1">Cell membrane</location>
        <topology evidence="1">Multi-pass membrane protein</topology>
    </subcellularLocation>
</comment>
<feature type="transmembrane region" description="Helical" evidence="8">
    <location>
        <begin position="30"/>
        <end position="49"/>
    </location>
</feature>
<keyword evidence="4 8" id="KW-1133">Transmembrane helix</keyword>
<dbReference type="Gene3D" id="1.10.287.950">
    <property type="entry name" value="Methyl-accepting chemotaxis protein"/>
    <property type="match status" value="1"/>
</dbReference>
<gene>
    <name evidence="11" type="ORF">HV832_01000</name>
</gene>
<protein>
    <submittedName>
        <fullName evidence="11">Nitrate- and nitrite sensing domain-containing protein</fullName>
    </submittedName>
</protein>
<evidence type="ECO:0000313" key="11">
    <source>
        <dbReference type="EMBL" id="NVO76407.1"/>
    </source>
</evidence>
<feature type="transmembrane region" description="Helical" evidence="8">
    <location>
        <begin position="326"/>
        <end position="346"/>
    </location>
</feature>
<keyword evidence="5 8" id="KW-0472">Membrane</keyword>
<keyword evidence="7" id="KW-0807">Transducer</keyword>
<comment type="similarity">
    <text evidence="6">Belongs to the methyl-accepting chemotaxis (MCP) protein family.</text>
</comment>
<dbReference type="RefSeq" id="WP_176801684.1">
    <property type="nucleotide sequence ID" value="NZ_JABXYJ010000001.1"/>
</dbReference>
<dbReference type="GO" id="GO:0007165">
    <property type="term" value="P:signal transduction"/>
    <property type="evidence" value="ECO:0007669"/>
    <property type="project" value="UniProtKB-KW"/>
</dbReference>
<dbReference type="PANTHER" id="PTHR43531:SF7">
    <property type="entry name" value="AEROTAXIS RECEPTOR"/>
    <property type="match status" value="1"/>
</dbReference>
<evidence type="ECO:0000256" key="2">
    <source>
        <dbReference type="ARBA" id="ARBA00022475"/>
    </source>
</evidence>
<evidence type="ECO:0000259" key="9">
    <source>
        <dbReference type="PROSITE" id="PS50111"/>
    </source>
</evidence>
<evidence type="ECO:0000256" key="3">
    <source>
        <dbReference type="ARBA" id="ARBA00022692"/>
    </source>
</evidence>
<dbReference type="AlphaFoldDB" id="A0A850QC84"/>
<dbReference type="PROSITE" id="PS50885">
    <property type="entry name" value="HAMP"/>
    <property type="match status" value="1"/>
</dbReference>
<proteinExistence type="inferred from homology"/>
<organism evidence="11 12">
    <name type="scientific">Undibacterium oligocarboniphilum</name>
    <dbReference type="NCBI Taxonomy" id="666702"/>
    <lineage>
        <taxon>Bacteria</taxon>
        <taxon>Pseudomonadati</taxon>
        <taxon>Pseudomonadota</taxon>
        <taxon>Betaproteobacteria</taxon>
        <taxon>Burkholderiales</taxon>
        <taxon>Oxalobacteraceae</taxon>
        <taxon>Undibacterium</taxon>
    </lineage>
</organism>
<dbReference type="CDD" id="cd11386">
    <property type="entry name" value="MCP_signal"/>
    <property type="match status" value="1"/>
</dbReference>
<feature type="domain" description="Methyl-accepting transducer" evidence="9">
    <location>
        <begin position="404"/>
        <end position="633"/>
    </location>
</feature>
<dbReference type="Pfam" id="PF00015">
    <property type="entry name" value="MCPsignal"/>
    <property type="match status" value="1"/>
</dbReference>
<dbReference type="GO" id="GO:0005886">
    <property type="term" value="C:plasma membrane"/>
    <property type="evidence" value="ECO:0007669"/>
    <property type="project" value="UniProtKB-SubCell"/>
</dbReference>
<dbReference type="PROSITE" id="PS50111">
    <property type="entry name" value="CHEMOTAXIS_TRANSDUC_2"/>
    <property type="match status" value="1"/>
</dbReference>
<dbReference type="InterPro" id="IPR003660">
    <property type="entry name" value="HAMP_dom"/>
</dbReference>
<dbReference type="Gene3D" id="6.10.340.10">
    <property type="match status" value="1"/>
</dbReference>
<evidence type="ECO:0000256" key="7">
    <source>
        <dbReference type="PROSITE-ProRule" id="PRU00284"/>
    </source>
</evidence>
<keyword evidence="3 8" id="KW-0812">Transmembrane</keyword>
<dbReference type="FunFam" id="1.10.287.950:FF:000001">
    <property type="entry name" value="Methyl-accepting chemotaxis sensory transducer"/>
    <property type="match status" value="1"/>
</dbReference>
<accession>A0A850QC84</accession>